<dbReference type="GO" id="GO:0003700">
    <property type="term" value="F:DNA-binding transcription factor activity"/>
    <property type="evidence" value="ECO:0007669"/>
    <property type="project" value="InterPro"/>
</dbReference>
<evidence type="ECO:0000313" key="5">
    <source>
        <dbReference type="EMBL" id="VDZ64555.1"/>
    </source>
</evidence>
<proteinExistence type="predicted"/>
<dbReference type="SUPFAM" id="SSF46689">
    <property type="entry name" value="Homeodomain-like"/>
    <property type="match status" value="2"/>
</dbReference>
<reference evidence="5 6" key="1">
    <citation type="submission" date="2018-12" db="EMBL/GenBank/DDBJ databases">
        <authorList>
            <consortium name="Pathogen Informatics"/>
        </authorList>
    </citation>
    <scope>NUCLEOTIDE SEQUENCE [LARGE SCALE GENOMIC DNA]</scope>
    <source>
        <strain evidence="5 6">NCTC11214</strain>
    </source>
</reference>
<dbReference type="Pfam" id="PF02311">
    <property type="entry name" value="AraC_binding"/>
    <property type="match status" value="1"/>
</dbReference>
<protein>
    <submittedName>
        <fullName evidence="5">L-rhamnose operon regulatory protein rhaS</fullName>
    </submittedName>
</protein>
<dbReference type="SMART" id="SM00342">
    <property type="entry name" value="HTH_ARAC"/>
    <property type="match status" value="1"/>
</dbReference>
<accession>A0A3S4HTB1</accession>
<dbReference type="InterPro" id="IPR050204">
    <property type="entry name" value="AraC_XylS_family_regulators"/>
</dbReference>
<dbReference type="InterPro" id="IPR018060">
    <property type="entry name" value="HTH_AraC"/>
</dbReference>
<dbReference type="PANTHER" id="PTHR46796">
    <property type="entry name" value="HTH-TYPE TRANSCRIPTIONAL ACTIVATOR RHAS-RELATED"/>
    <property type="match status" value="1"/>
</dbReference>
<dbReference type="EMBL" id="LR134117">
    <property type="protein sequence ID" value="VDZ64555.1"/>
    <property type="molecule type" value="Genomic_DNA"/>
</dbReference>
<name>A0A3S4HTB1_SEROD</name>
<feature type="domain" description="HTH araC/xylS-type" evidence="4">
    <location>
        <begin position="128"/>
        <end position="226"/>
    </location>
</feature>
<dbReference type="NCBIfam" id="NF010028">
    <property type="entry name" value="PRK13503.1"/>
    <property type="match status" value="1"/>
</dbReference>
<dbReference type="InterPro" id="IPR018062">
    <property type="entry name" value="HTH_AraC-typ_CS"/>
</dbReference>
<sequence length="227" mass="26453">MHVFNGHPYTLNSGSVCFVRDHDRHLFEQTNGLFLTNVLFRAPDAFRFLSGVEHFLPRECNGVYPAHWRIGQQVLQQIKPLINRLMVAPQQECNEEIALHESLFMQLLVQLRQGCMAARGDDQQGRLHQLLDWLQTHYAEPIDWSELAERFGIPLRTLHRQLKNHTNMTPQRYLTHLRLLQARHLLCHSDTSVTDIAFCCGFGDSNHFSTLFKREFACPPRTLRGQR</sequence>
<dbReference type="AlphaFoldDB" id="A0A3S4HTB1"/>
<keyword evidence="2" id="KW-0238">DNA-binding</keyword>
<dbReference type="GO" id="GO:0043565">
    <property type="term" value="F:sequence-specific DNA binding"/>
    <property type="evidence" value="ECO:0007669"/>
    <property type="project" value="InterPro"/>
</dbReference>
<organism evidence="5 6">
    <name type="scientific">Serratia odorifera</name>
    <dbReference type="NCBI Taxonomy" id="618"/>
    <lineage>
        <taxon>Bacteria</taxon>
        <taxon>Pseudomonadati</taxon>
        <taxon>Pseudomonadota</taxon>
        <taxon>Gammaproteobacteria</taxon>
        <taxon>Enterobacterales</taxon>
        <taxon>Yersiniaceae</taxon>
        <taxon>Serratia</taxon>
    </lineage>
</organism>
<dbReference type="InterPro" id="IPR003313">
    <property type="entry name" value="AraC-bd"/>
</dbReference>
<evidence type="ECO:0000256" key="2">
    <source>
        <dbReference type="ARBA" id="ARBA00023125"/>
    </source>
</evidence>
<keyword evidence="1" id="KW-0805">Transcription regulation</keyword>
<dbReference type="Gene3D" id="1.10.10.60">
    <property type="entry name" value="Homeodomain-like"/>
    <property type="match status" value="1"/>
</dbReference>
<dbReference type="PROSITE" id="PS01124">
    <property type="entry name" value="HTH_ARAC_FAMILY_2"/>
    <property type="match status" value="1"/>
</dbReference>
<evidence type="ECO:0000259" key="4">
    <source>
        <dbReference type="PROSITE" id="PS01124"/>
    </source>
</evidence>
<dbReference type="PROSITE" id="PS00041">
    <property type="entry name" value="HTH_ARAC_FAMILY_1"/>
    <property type="match status" value="1"/>
</dbReference>
<evidence type="ECO:0000313" key="6">
    <source>
        <dbReference type="Proteomes" id="UP000281391"/>
    </source>
</evidence>
<gene>
    <name evidence="5" type="primary">rhaS_7</name>
    <name evidence="5" type="ORF">NCTC11214_05035</name>
</gene>
<dbReference type="PANTHER" id="PTHR46796:SF13">
    <property type="entry name" value="HTH-TYPE TRANSCRIPTIONAL ACTIVATOR RHAS"/>
    <property type="match status" value="1"/>
</dbReference>
<dbReference type="KEGG" id="sof:NCTC11214_05035"/>
<evidence type="ECO:0000256" key="3">
    <source>
        <dbReference type="ARBA" id="ARBA00023163"/>
    </source>
</evidence>
<dbReference type="InterPro" id="IPR009057">
    <property type="entry name" value="Homeodomain-like_sf"/>
</dbReference>
<evidence type="ECO:0000256" key="1">
    <source>
        <dbReference type="ARBA" id="ARBA00023015"/>
    </source>
</evidence>
<keyword evidence="3" id="KW-0804">Transcription</keyword>
<dbReference type="Proteomes" id="UP000281391">
    <property type="component" value="Chromosome"/>
</dbReference>
<dbReference type="Pfam" id="PF12833">
    <property type="entry name" value="HTH_18"/>
    <property type="match status" value="1"/>
</dbReference>